<feature type="signal peptide" evidence="2">
    <location>
        <begin position="1"/>
        <end position="22"/>
    </location>
</feature>
<keyword evidence="1" id="KW-1133">Transmembrane helix</keyword>
<evidence type="ECO:0000256" key="1">
    <source>
        <dbReference type="SAM" id="Phobius"/>
    </source>
</evidence>
<dbReference type="Pfam" id="PF20077">
    <property type="entry name" value="CcmD_alt"/>
    <property type="match status" value="1"/>
</dbReference>
<protein>
    <submittedName>
        <fullName evidence="3">CcmD family protein</fullName>
    </submittedName>
</protein>
<evidence type="ECO:0000256" key="2">
    <source>
        <dbReference type="SAM" id="SignalP"/>
    </source>
</evidence>
<gene>
    <name evidence="3" type="ORF">WKR92_02355</name>
</gene>
<proteinExistence type="predicted"/>
<accession>A0ABV5CAV3</accession>
<organism evidence="3 4">
    <name type="scientific">Albibacterium profundi</name>
    <dbReference type="NCBI Taxonomy" id="3134906"/>
    <lineage>
        <taxon>Bacteria</taxon>
        <taxon>Pseudomonadati</taxon>
        <taxon>Bacteroidota</taxon>
        <taxon>Sphingobacteriia</taxon>
        <taxon>Sphingobacteriales</taxon>
        <taxon>Sphingobacteriaceae</taxon>
        <taxon>Albibacterium</taxon>
    </lineage>
</organism>
<comment type="caution">
    <text evidence="3">The sequence shown here is derived from an EMBL/GenBank/DDBJ whole genome shotgun (WGS) entry which is preliminary data.</text>
</comment>
<feature type="transmembrane region" description="Helical" evidence="1">
    <location>
        <begin position="38"/>
        <end position="59"/>
    </location>
</feature>
<keyword evidence="2" id="KW-0732">Signal</keyword>
<keyword evidence="4" id="KW-1185">Reference proteome</keyword>
<dbReference type="Proteomes" id="UP001580928">
    <property type="component" value="Unassembled WGS sequence"/>
</dbReference>
<keyword evidence="1" id="KW-0472">Membrane</keyword>
<dbReference type="RefSeq" id="WP_375556230.1">
    <property type="nucleotide sequence ID" value="NZ_JBBVGT010000002.1"/>
</dbReference>
<name>A0ABV5CAV3_9SPHI</name>
<feature type="chain" id="PRO_5046672381" evidence="2">
    <location>
        <begin position="23"/>
        <end position="74"/>
    </location>
</feature>
<evidence type="ECO:0000313" key="3">
    <source>
        <dbReference type="EMBL" id="MFB5944667.1"/>
    </source>
</evidence>
<keyword evidence="1" id="KW-0812">Transmembrane</keyword>
<dbReference type="EMBL" id="JBBVGT010000002">
    <property type="protein sequence ID" value="MFB5944667.1"/>
    <property type="molecule type" value="Genomic_DNA"/>
</dbReference>
<reference evidence="3 4" key="1">
    <citation type="submission" date="2024-04" db="EMBL/GenBank/DDBJ databases">
        <title>Albibacterium profundi sp. nov., isolated from sediment of the Challenger Deep of Mariana Trench.</title>
        <authorList>
            <person name="Wang Y."/>
        </authorList>
    </citation>
    <scope>NUCLEOTIDE SEQUENCE [LARGE SCALE GENOMIC DNA]</scope>
    <source>
        <strain evidence="3 4">RHL897</strain>
    </source>
</reference>
<sequence>MKKAFLLILLTCMNFLATFAQSDSGIEMATGLRSSGKIYVVVLVLLVIFVGFIIYLFTIDRRIGRLEKRNKKDD</sequence>
<evidence type="ECO:0000313" key="4">
    <source>
        <dbReference type="Proteomes" id="UP001580928"/>
    </source>
</evidence>